<dbReference type="PANTHER" id="PTHR11451:SF46">
    <property type="entry name" value="THREONINE--TRNA LIGASE"/>
    <property type="match status" value="1"/>
</dbReference>
<keyword evidence="6" id="KW-0862">Zinc</keyword>
<dbReference type="InterPro" id="IPR002314">
    <property type="entry name" value="aa-tRNA-synt_IIb"/>
</dbReference>
<dbReference type="GO" id="GO:0004829">
    <property type="term" value="F:threonine-tRNA ligase activity"/>
    <property type="evidence" value="ECO:0007669"/>
    <property type="project" value="UniProtKB-EC"/>
</dbReference>
<dbReference type="InterPro" id="IPR045864">
    <property type="entry name" value="aa-tRNA-synth_II/BPL/LPL"/>
</dbReference>
<dbReference type="SUPFAM" id="SSF52954">
    <property type="entry name" value="Class II aaRS ABD-related"/>
    <property type="match status" value="1"/>
</dbReference>
<dbReference type="GO" id="GO:0046872">
    <property type="term" value="F:metal ion binding"/>
    <property type="evidence" value="ECO:0007669"/>
    <property type="project" value="UniProtKB-KW"/>
</dbReference>
<name>A0A397YEH4_BRACM</name>
<dbReference type="EC" id="6.1.1.3" evidence="2"/>
<evidence type="ECO:0000256" key="5">
    <source>
        <dbReference type="ARBA" id="ARBA00022741"/>
    </source>
</evidence>
<dbReference type="CDD" id="cd00771">
    <property type="entry name" value="ThrRS_core"/>
    <property type="match status" value="1"/>
</dbReference>
<evidence type="ECO:0000256" key="7">
    <source>
        <dbReference type="ARBA" id="ARBA00022840"/>
    </source>
</evidence>
<proteinExistence type="inferred from homology"/>
<dbReference type="InterPro" id="IPR006195">
    <property type="entry name" value="aa-tRNA-synth_II"/>
</dbReference>
<dbReference type="PRINTS" id="PR01047">
    <property type="entry name" value="TRNASYNTHTHR"/>
</dbReference>
<dbReference type="Proteomes" id="UP000264353">
    <property type="component" value="Chromosome A9"/>
</dbReference>
<keyword evidence="7" id="KW-0067">ATP-binding</keyword>
<dbReference type="EMBL" id="CM010636">
    <property type="protein sequence ID" value="RID48283.1"/>
    <property type="molecule type" value="Genomic_DNA"/>
</dbReference>
<protein>
    <recommendedName>
        <fullName evidence="2">threonine--tRNA ligase</fullName>
        <ecNumber evidence="2">6.1.1.3</ecNumber>
    </recommendedName>
    <alternativeName>
        <fullName evidence="10">Threonyl-tRNA synthetase</fullName>
    </alternativeName>
</protein>
<dbReference type="GO" id="GO:0005524">
    <property type="term" value="F:ATP binding"/>
    <property type="evidence" value="ECO:0007669"/>
    <property type="project" value="UniProtKB-KW"/>
</dbReference>
<comment type="catalytic activity">
    <reaction evidence="11">
        <text>tRNA(Thr) + L-threonine + ATP = L-threonyl-tRNA(Thr) + AMP + diphosphate + H(+)</text>
        <dbReference type="Rhea" id="RHEA:24624"/>
        <dbReference type="Rhea" id="RHEA-COMP:9670"/>
        <dbReference type="Rhea" id="RHEA-COMP:9704"/>
        <dbReference type="ChEBI" id="CHEBI:15378"/>
        <dbReference type="ChEBI" id="CHEBI:30616"/>
        <dbReference type="ChEBI" id="CHEBI:33019"/>
        <dbReference type="ChEBI" id="CHEBI:57926"/>
        <dbReference type="ChEBI" id="CHEBI:78442"/>
        <dbReference type="ChEBI" id="CHEBI:78534"/>
        <dbReference type="ChEBI" id="CHEBI:456215"/>
        <dbReference type="EC" id="6.1.1.3"/>
    </reaction>
</comment>
<evidence type="ECO:0000256" key="10">
    <source>
        <dbReference type="ARBA" id="ARBA00031900"/>
    </source>
</evidence>
<evidence type="ECO:0000256" key="3">
    <source>
        <dbReference type="ARBA" id="ARBA00022598"/>
    </source>
</evidence>
<evidence type="ECO:0000256" key="4">
    <source>
        <dbReference type="ARBA" id="ARBA00022723"/>
    </source>
</evidence>
<keyword evidence="3" id="KW-0436">Ligase</keyword>
<keyword evidence="8" id="KW-0648">Protein biosynthesis</keyword>
<dbReference type="InterPro" id="IPR002320">
    <property type="entry name" value="Thr-tRNA-ligase_IIa"/>
</dbReference>
<dbReference type="Gene3D" id="3.40.50.800">
    <property type="entry name" value="Anticodon-binding domain"/>
    <property type="match status" value="1"/>
</dbReference>
<dbReference type="Pfam" id="PF00587">
    <property type="entry name" value="tRNA-synt_2b"/>
    <property type="match status" value="1"/>
</dbReference>
<evidence type="ECO:0000256" key="1">
    <source>
        <dbReference type="ARBA" id="ARBA00008226"/>
    </source>
</evidence>
<dbReference type="AlphaFoldDB" id="A0A397YEH4"/>
<dbReference type="FunFam" id="3.30.930.10:FF:000002">
    <property type="entry name" value="Threonine--tRNA ligase"/>
    <property type="match status" value="1"/>
</dbReference>
<dbReference type="PANTHER" id="PTHR11451">
    <property type="entry name" value="THREONINE-TRNA LIGASE"/>
    <property type="match status" value="1"/>
</dbReference>
<dbReference type="InterPro" id="IPR033728">
    <property type="entry name" value="ThrRS_core"/>
</dbReference>
<dbReference type="InterPro" id="IPR004154">
    <property type="entry name" value="Anticodon-bd"/>
</dbReference>
<sequence>MENLLINIKEITKIYQICFFLRKKICFHLSFRVLQDLLDFLCFITFCAPPSMFLSFLCSTTKKTNDICKYFSPGSCFLLPHGTRVYNKLIEFIKKEYWKRGYEEVISPNIYNMKLWETSKDAASYKENMFTFDIDKQEFGLKSINGPGHCLMFEHRVRSYRELPIRLAEFGVLHLNETSEALSGLTHTRRFQQDDAHIFCTKEQVKKEVKDVLDFVDYVYTKFGFTYELKLLTRPEENTKDLQRWEESENDLVEALQEFGKPFTVNRGEGALCGPKIDITLSDAMKRKFQCASIQLDFQLPDHFKLRYSPSDEEKKENVMIHSKVLGSEDKEKGVRPVMIHRTVLGSFERMLAILLDHYKGKWPFWISPRQVIVCSSSNNENHRSYAEEVRRQIHEAGYHVEVDTTDRNISEKVGEAEIAQYNYILVVGDEEVATRQVTALLRDSSCSDRSKVPMMSVDALLDVFKLRIVKFL</sequence>
<evidence type="ECO:0000256" key="11">
    <source>
        <dbReference type="ARBA" id="ARBA00049515"/>
    </source>
</evidence>
<comment type="similarity">
    <text evidence="1">Belongs to the class-II aminoacyl-tRNA synthetase family.</text>
</comment>
<dbReference type="InterPro" id="IPR036621">
    <property type="entry name" value="Anticodon-bd_dom_sf"/>
</dbReference>
<evidence type="ECO:0000313" key="13">
    <source>
        <dbReference type="EMBL" id="RID48283.1"/>
    </source>
</evidence>
<keyword evidence="4" id="KW-0479">Metal-binding</keyword>
<dbReference type="PROSITE" id="PS50862">
    <property type="entry name" value="AA_TRNA_LIGASE_II"/>
    <property type="match status" value="1"/>
</dbReference>
<keyword evidence="9" id="KW-0030">Aminoacyl-tRNA synthetase</keyword>
<reference evidence="13 14" key="1">
    <citation type="submission" date="2018-06" db="EMBL/GenBank/DDBJ databases">
        <title>WGS assembly of Brassica rapa FPsc.</title>
        <authorList>
            <person name="Bowman J."/>
            <person name="Kohchi T."/>
            <person name="Yamato K."/>
            <person name="Jenkins J."/>
            <person name="Shu S."/>
            <person name="Ishizaki K."/>
            <person name="Yamaoka S."/>
            <person name="Nishihama R."/>
            <person name="Nakamura Y."/>
            <person name="Berger F."/>
            <person name="Adam C."/>
            <person name="Aki S."/>
            <person name="Althoff F."/>
            <person name="Araki T."/>
            <person name="Arteaga-Vazquez M."/>
            <person name="Balasubrmanian S."/>
            <person name="Bauer D."/>
            <person name="Boehm C."/>
            <person name="Briginshaw L."/>
            <person name="Caballero-Perez J."/>
            <person name="Catarino B."/>
            <person name="Chen F."/>
            <person name="Chiyoda S."/>
            <person name="Chovatia M."/>
            <person name="Davies K."/>
            <person name="Delmans M."/>
            <person name="Demura T."/>
            <person name="Dierschke T."/>
            <person name="Dolan L."/>
            <person name="Dorantes-Acosta A."/>
            <person name="Eklund D."/>
            <person name="Florent S."/>
            <person name="Flores-Sandoval E."/>
            <person name="Fujiyama A."/>
            <person name="Fukuzawa H."/>
            <person name="Galik B."/>
            <person name="Grimanelli D."/>
            <person name="Grimwood J."/>
            <person name="Grossniklaus U."/>
            <person name="Hamada T."/>
            <person name="Haseloff J."/>
            <person name="Hetherington A."/>
            <person name="Higo A."/>
            <person name="Hirakawa Y."/>
            <person name="Hundley H."/>
            <person name="Ikeda Y."/>
            <person name="Inoue K."/>
            <person name="Inoue S."/>
            <person name="Ishida S."/>
            <person name="Jia Q."/>
            <person name="Kakita M."/>
            <person name="Kanazawa T."/>
            <person name="Kawai Y."/>
            <person name="Kawashima T."/>
            <person name="Kennedy M."/>
            <person name="Kinose K."/>
            <person name="Kinoshita T."/>
            <person name="Kohara Y."/>
            <person name="Koide E."/>
            <person name="Komatsu K."/>
            <person name="Kopischke S."/>
            <person name="Kubo M."/>
            <person name="Kyozuka J."/>
            <person name="Lagercrantz U."/>
            <person name="Lin S."/>
            <person name="Lindquist E."/>
            <person name="Lipzen A."/>
            <person name="Lu C."/>
            <person name="Luna E."/>
            <person name="Martienssen R."/>
            <person name="Minamino N."/>
            <person name="Mizutani M."/>
            <person name="Mizutani M."/>
            <person name="Mochizuki N."/>
            <person name="Monte I."/>
            <person name="Mosher R."/>
            <person name="Nagasaki H."/>
            <person name="Nakagami H."/>
            <person name="Naramoto S."/>
            <person name="Nishitani K."/>
            <person name="Ohtani M."/>
            <person name="Okamoto T."/>
            <person name="Okumura M."/>
            <person name="Phillips J."/>
            <person name="Pollak B."/>
            <person name="Reinders A."/>
            <person name="Roevekamp M."/>
            <person name="Sano R."/>
            <person name="Sawa S."/>
            <person name="Schmid M."/>
            <person name="Shirakawa M."/>
            <person name="Solano R."/>
            <person name="Spunde A."/>
            <person name="Suetsugu N."/>
            <person name="Sugano S."/>
            <person name="Sugiyama A."/>
            <person name="Sun R."/>
            <person name="Suzuki Y."/>
            <person name="Takenaka M."/>
            <person name="Takezawa D."/>
            <person name="Tomogane H."/>
            <person name="Tsuzuki M."/>
            <person name="Ueda T."/>
            <person name="Umeda M."/>
            <person name="Ward J."/>
            <person name="Watanabe Y."/>
            <person name="Yazaki K."/>
            <person name="Yokoyama R."/>
            <person name="Yoshitake Y."/>
            <person name="Yotsui I."/>
            <person name="Zachgo S."/>
            <person name="Schmutz J."/>
        </authorList>
    </citation>
    <scope>NUCLEOTIDE SEQUENCE [LARGE SCALE GENOMIC DNA]</scope>
    <source>
        <strain evidence="14">cv. B-3</strain>
    </source>
</reference>
<feature type="domain" description="Aminoacyl-transfer RNA synthetases class-II family profile" evidence="12">
    <location>
        <begin position="80"/>
        <end position="364"/>
    </location>
</feature>
<dbReference type="GO" id="GO:0005737">
    <property type="term" value="C:cytoplasm"/>
    <property type="evidence" value="ECO:0007669"/>
    <property type="project" value="InterPro"/>
</dbReference>
<accession>A0A397YEH4</accession>
<evidence type="ECO:0000256" key="9">
    <source>
        <dbReference type="ARBA" id="ARBA00023146"/>
    </source>
</evidence>
<organism evidence="13 14">
    <name type="scientific">Brassica campestris</name>
    <name type="common">Field mustard</name>
    <dbReference type="NCBI Taxonomy" id="3711"/>
    <lineage>
        <taxon>Eukaryota</taxon>
        <taxon>Viridiplantae</taxon>
        <taxon>Streptophyta</taxon>
        <taxon>Embryophyta</taxon>
        <taxon>Tracheophyta</taxon>
        <taxon>Spermatophyta</taxon>
        <taxon>Magnoliopsida</taxon>
        <taxon>eudicotyledons</taxon>
        <taxon>Gunneridae</taxon>
        <taxon>Pentapetalae</taxon>
        <taxon>rosids</taxon>
        <taxon>malvids</taxon>
        <taxon>Brassicales</taxon>
        <taxon>Brassicaceae</taxon>
        <taxon>Brassiceae</taxon>
        <taxon>Brassica</taxon>
    </lineage>
</organism>
<evidence type="ECO:0000313" key="14">
    <source>
        <dbReference type="Proteomes" id="UP000264353"/>
    </source>
</evidence>
<evidence type="ECO:0000259" key="12">
    <source>
        <dbReference type="PROSITE" id="PS50862"/>
    </source>
</evidence>
<gene>
    <name evidence="13" type="ORF">BRARA_I04805</name>
</gene>
<evidence type="ECO:0000256" key="8">
    <source>
        <dbReference type="ARBA" id="ARBA00022917"/>
    </source>
</evidence>
<evidence type="ECO:0000256" key="6">
    <source>
        <dbReference type="ARBA" id="ARBA00022833"/>
    </source>
</evidence>
<dbReference type="Gene3D" id="3.30.930.10">
    <property type="entry name" value="Bira Bifunctional Protein, Domain 2"/>
    <property type="match status" value="2"/>
</dbReference>
<evidence type="ECO:0000256" key="2">
    <source>
        <dbReference type="ARBA" id="ARBA00013163"/>
    </source>
</evidence>
<dbReference type="Pfam" id="PF03129">
    <property type="entry name" value="HGTP_anticodon"/>
    <property type="match status" value="1"/>
</dbReference>
<dbReference type="SUPFAM" id="SSF55681">
    <property type="entry name" value="Class II aaRS and biotin synthetases"/>
    <property type="match status" value="1"/>
</dbReference>
<dbReference type="GO" id="GO:0006435">
    <property type="term" value="P:threonyl-tRNA aminoacylation"/>
    <property type="evidence" value="ECO:0007669"/>
    <property type="project" value="InterPro"/>
</dbReference>
<keyword evidence="5" id="KW-0547">Nucleotide-binding</keyword>